<gene>
    <name evidence="1" type="ORF">BST99_09630</name>
</gene>
<accession>A0A2S7T7P9</accession>
<comment type="caution">
    <text evidence="1">The sequence shown here is derived from an EMBL/GenBank/DDBJ whole genome shotgun (WGS) entry which is preliminary data.</text>
</comment>
<reference evidence="2" key="1">
    <citation type="submission" date="2016-11" db="EMBL/GenBank/DDBJ databases">
        <title>Trade-off between light-utilization and light-protection in marine flavobacteria.</title>
        <authorList>
            <person name="Kumagai Y."/>
            <person name="Yoshizawa S."/>
            <person name="Kogure K."/>
        </authorList>
    </citation>
    <scope>NUCLEOTIDE SEQUENCE [LARGE SCALE GENOMIC DNA]</scope>
    <source>
        <strain evidence="2">SG-18</strain>
    </source>
</reference>
<dbReference type="InterPro" id="IPR015315">
    <property type="entry name" value="DUF1963"/>
</dbReference>
<organism evidence="1 2">
    <name type="scientific">Aureicoccus marinus</name>
    <dbReference type="NCBI Taxonomy" id="754435"/>
    <lineage>
        <taxon>Bacteria</taxon>
        <taxon>Pseudomonadati</taxon>
        <taxon>Bacteroidota</taxon>
        <taxon>Flavobacteriia</taxon>
        <taxon>Flavobacteriales</taxon>
        <taxon>Flavobacteriaceae</taxon>
        <taxon>Aureicoccus</taxon>
    </lineage>
</organism>
<evidence type="ECO:0008006" key="3">
    <source>
        <dbReference type="Google" id="ProtNLM"/>
    </source>
</evidence>
<dbReference type="PANTHER" id="PTHR36436:SF6">
    <property type="entry name" value="SLL5081 PROTEIN"/>
    <property type="match status" value="1"/>
</dbReference>
<keyword evidence="2" id="KW-1185">Reference proteome</keyword>
<dbReference type="Proteomes" id="UP000239366">
    <property type="component" value="Unassembled WGS sequence"/>
</dbReference>
<dbReference type="RefSeq" id="WP_105001618.1">
    <property type="nucleotide sequence ID" value="NZ_MQVX01000001.1"/>
</dbReference>
<evidence type="ECO:0000313" key="1">
    <source>
        <dbReference type="EMBL" id="PQJ15950.1"/>
    </source>
</evidence>
<name>A0A2S7T7P9_9FLAO</name>
<proteinExistence type="predicted"/>
<dbReference type="InterPro" id="IPR035948">
    <property type="entry name" value="YwqG-like_sf"/>
</dbReference>
<protein>
    <recommendedName>
        <fullName evidence="3">DUF1963 domain-containing protein</fullName>
    </recommendedName>
</protein>
<dbReference type="EMBL" id="MQVX01000001">
    <property type="protein sequence ID" value="PQJ15950.1"/>
    <property type="molecule type" value="Genomic_DNA"/>
</dbReference>
<evidence type="ECO:0000313" key="2">
    <source>
        <dbReference type="Proteomes" id="UP000239366"/>
    </source>
</evidence>
<sequence length="188" mass="22043">MNHLDQLISFIRTSEEIEIDPSDREEIIKMIRPTIGMKTIPCEDKDIKVGQSKFGGKPDLPKDFTWPRANGKPMLFCAQYNLSELTDLDKEDILPKKGFFHIFLALDEKGTGFSGMDHSFKFSFSEDENLVRTEFPNDLEDHHSFQPALIQYVEFYTIPDAENYKYFELQEKYDDDLYDLFYQPLKNS</sequence>
<dbReference type="Pfam" id="PF09234">
    <property type="entry name" value="DUF1963"/>
    <property type="match status" value="1"/>
</dbReference>
<dbReference type="AlphaFoldDB" id="A0A2S7T7P9"/>
<dbReference type="PANTHER" id="PTHR36436">
    <property type="entry name" value="SLL5081 PROTEIN"/>
    <property type="match status" value="1"/>
</dbReference>
<dbReference type="Gene3D" id="2.30.320.10">
    <property type="entry name" value="YwqG-like"/>
    <property type="match status" value="1"/>
</dbReference>
<dbReference type="SUPFAM" id="SSF103032">
    <property type="entry name" value="Hypothetical protein YwqG"/>
    <property type="match status" value="1"/>
</dbReference>
<dbReference type="OrthoDB" id="8856529at2"/>